<dbReference type="GeneID" id="87866552"/>
<gene>
    <name evidence="2" type="ORF">B0H65DRAFT_545675</name>
</gene>
<dbReference type="Proteomes" id="UP001278500">
    <property type="component" value="Unassembled WGS sequence"/>
</dbReference>
<dbReference type="RefSeq" id="XP_062683861.1">
    <property type="nucleotide sequence ID" value="XM_062829398.1"/>
</dbReference>
<proteinExistence type="predicted"/>
<accession>A0AAE0JJN4</accession>
<dbReference type="EMBL" id="JAUEPP010000002">
    <property type="protein sequence ID" value="KAK3350566.1"/>
    <property type="molecule type" value="Genomic_DNA"/>
</dbReference>
<comment type="caution">
    <text evidence="2">The sequence shown here is derived from an EMBL/GenBank/DDBJ whole genome shotgun (WGS) entry which is preliminary data.</text>
</comment>
<sequence length="119" mass="13087">MSSNKSQYTERAGGHEGPAHHGTASEPALHCSRLKTTSEYLNKPGFRLCDSGTSLYRSWSVESQYNLHCRTKNPEPNEAIFSEFAGMAGAGDIAQSILNADLVAWGLKLEPIRIFETRS</sequence>
<evidence type="ECO:0000256" key="1">
    <source>
        <dbReference type="SAM" id="MobiDB-lite"/>
    </source>
</evidence>
<protein>
    <submittedName>
        <fullName evidence="2">Uncharacterized protein</fullName>
    </submittedName>
</protein>
<name>A0AAE0JJN4_9PEZI</name>
<keyword evidence="3" id="KW-1185">Reference proteome</keyword>
<dbReference type="AlphaFoldDB" id="A0AAE0JJN4"/>
<evidence type="ECO:0000313" key="2">
    <source>
        <dbReference type="EMBL" id="KAK3350566.1"/>
    </source>
</evidence>
<evidence type="ECO:0000313" key="3">
    <source>
        <dbReference type="Proteomes" id="UP001278500"/>
    </source>
</evidence>
<reference evidence="2" key="2">
    <citation type="submission" date="2023-06" db="EMBL/GenBank/DDBJ databases">
        <authorList>
            <consortium name="Lawrence Berkeley National Laboratory"/>
            <person name="Haridas S."/>
            <person name="Hensen N."/>
            <person name="Bonometti L."/>
            <person name="Westerberg I."/>
            <person name="Brannstrom I.O."/>
            <person name="Guillou S."/>
            <person name="Cros-Aarteil S."/>
            <person name="Calhoun S."/>
            <person name="Kuo A."/>
            <person name="Mondo S."/>
            <person name="Pangilinan J."/>
            <person name="Riley R."/>
            <person name="Labutti K."/>
            <person name="Andreopoulos B."/>
            <person name="Lipzen A."/>
            <person name="Chen C."/>
            <person name="Yanf M."/>
            <person name="Daum C."/>
            <person name="Ng V."/>
            <person name="Clum A."/>
            <person name="Steindorff A."/>
            <person name="Ohm R."/>
            <person name="Martin F."/>
            <person name="Silar P."/>
            <person name="Natvig D."/>
            <person name="Lalanne C."/>
            <person name="Gautier V."/>
            <person name="Ament-Velasquez S.L."/>
            <person name="Kruys A."/>
            <person name="Hutchinson M.I."/>
            <person name="Powell A.J."/>
            <person name="Barry K."/>
            <person name="Miller A.N."/>
            <person name="Grigoriev I.V."/>
            <person name="Debuchy R."/>
            <person name="Gladieux P."/>
            <person name="Thoren M.H."/>
            <person name="Johannesson H."/>
        </authorList>
    </citation>
    <scope>NUCLEOTIDE SEQUENCE</scope>
    <source>
        <strain evidence="2">CBS 560.94</strain>
    </source>
</reference>
<reference evidence="2" key="1">
    <citation type="journal article" date="2023" name="Mol. Phylogenet. Evol.">
        <title>Genome-scale phylogeny and comparative genomics of the fungal order Sordariales.</title>
        <authorList>
            <person name="Hensen N."/>
            <person name="Bonometti L."/>
            <person name="Westerberg I."/>
            <person name="Brannstrom I.O."/>
            <person name="Guillou S."/>
            <person name="Cros-Aarteil S."/>
            <person name="Calhoun S."/>
            <person name="Haridas S."/>
            <person name="Kuo A."/>
            <person name="Mondo S."/>
            <person name="Pangilinan J."/>
            <person name="Riley R."/>
            <person name="LaButti K."/>
            <person name="Andreopoulos B."/>
            <person name="Lipzen A."/>
            <person name="Chen C."/>
            <person name="Yan M."/>
            <person name="Daum C."/>
            <person name="Ng V."/>
            <person name="Clum A."/>
            <person name="Steindorff A."/>
            <person name="Ohm R.A."/>
            <person name="Martin F."/>
            <person name="Silar P."/>
            <person name="Natvig D.O."/>
            <person name="Lalanne C."/>
            <person name="Gautier V."/>
            <person name="Ament-Velasquez S.L."/>
            <person name="Kruys A."/>
            <person name="Hutchinson M.I."/>
            <person name="Powell A.J."/>
            <person name="Barry K."/>
            <person name="Miller A.N."/>
            <person name="Grigoriev I.V."/>
            <person name="Debuchy R."/>
            <person name="Gladieux P."/>
            <person name="Hiltunen Thoren M."/>
            <person name="Johannesson H."/>
        </authorList>
    </citation>
    <scope>NUCLEOTIDE SEQUENCE</scope>
    <source>
        <strain evidence="2">CBS 560.94</strain>
    </source>
</reference>
<organism evidence="2 3">
    <name type="scientific">Neurospora tetraspora</name>
    <dbReference type="NCBI Taxonomy" id="94610"/>
    <lineage>
        <taxon>Eukaryota</taxon>
        <taxon>Fungi</taxon>
        <taxon>Dikarya</taxon>
        <taxon>Ascomycota</taxon>
        <taxon>Pezizomycotina</taxon>
        <taxon>Sordariomycetes</taxon>
        <taxon>Sordariomycetidae</taxon>
        <taxon>Sordariales</taxon>
        <taxon>Sordariaceae</taxon>
        <taxon>Neurospora</taxon>
    </lineage>
</organism>
<feature type="region of interest" description="Disordered" evidence="1">
    <location>
        <begin position="1"/>
        <end position="28"/>
    </location>
</feature>